<evidence type="ECO:0000313" key="2">
    <source>
        <dbReference type="EMBL" id="PQJ81174.1"/>
    </source>
</evidence>
<proteinExistence type="predicted"/>
<dbReference type="SUPFAM" id="SSF160574">
    <property type="entry name" value="BT0923-like"/>
    <property type="match status" value="1"/>
</dbReference>
<keyword evidence="3" id="KW-1185">Reference proteome</keyword>
<organism evidence="2 3">
    <name type="scientific">Polaribacter glomeratus</name>
    <dbReference type="NCBI Taxonomy" id="102"/>
    <lineage>
        <taxon>Bacteria</taxon>
        <taxon>Pseudomonadati</taxon>
        <taxon>Bacteroidota</taxon>
        <taxon>Flavobacteriia</taxon>
        <taxon>Flavobacteriales</taxon>
        <taxon>Flavobacteriaceae</taxon>
    </lineage>
</organism>
<dbReference type="EMBL" id="MSCM01000001">
    <property type="protein sequence ID" value="PQJ81174.1"/>
    <property type="molecule type" value="Genomic_DNA"/>
</dbReference>
<accession>A0A2S7WUA2</accession>
<reference evidence="2 3" key="1">
    <citation type="submission" date="2016-12" db="EMBL/GenBank/DDBJ databases">
        <title>Trade-off between light-utilization and light-protection in marine flavobacteria.</title>
        <authorList>
            <person name="Kumagai Y."/>
            <person name="Yoshizawa S."/>
            <person name="Kogure K."/>
            <person name="Iwasaki W."/>
        </authorList>
    </citation>
    <scope>NUCLEOTIDE SEQUENCE [LARGE SCALE GENOMIC DNA]</scope>
    <source>
        <strain evidence="2 3">ATCC 43844</strain>
    </source>
</reference>
<dbReference type="Gene3D" id="3.10.450.360">
    <property type="match status" value="1"/>
</dbReference>
<dbReference type="InterPro" id="IPR021533">
    <property type="entry name" value="PepSY-like"/>
</dbReference>
<feature type="domain" description="Putative beta-lactamase-inhibitor-like PepSY-like" evidence="1">
    <location>
        <begin position="57"/>
        <end position="128"/>
    </location>
</feature>
<dbReference type="Pfam" id="PF11396">
    <property type="entry name" value="PepSY_like"/>
    <property type="match status" value="1"/>
</dbReference>
<evidence type="ECO:0000259" key="1">
    <source>
        <dbReference type="Pfam" id="PF11396"/>
    </source>
</evidence>
<dbReference type="RefSeq" id="WP_105019755.1">
    <property type="nucleotide sequence ID" value="NZ_MSCM01000001.1"/>
</dbReference>
<comment type="caution">
    <text evidence="2">The sequence shown here is derived from an EMBL/GenBank/DDBJ whole genome shotgun (WGS) entry which is preliminary data.</text>
</comment>
<name>A0A2S7WUA2_9FLAO</name>
<protein>
    <recommendedName>
        <fullName evidence="1">Putative beta-lactamase-inhibitor-like PepSY-like domain-containing protein</fullName>
    </recommendedName>
</protein>
<dbReference type="Proteomes" id="UP000239068">
    <property type="component" value="Unassembled WGS sequence"/>
</dbReference>
<sequence>MTLSIGRFFRSEKSNINSLVLSSFNSKFPRASNILWQQIDVFKWNVSFTLKKKKHIALFNSRGKWLETVEFIPFNKIPKQLQLTIEKEYTINKLQQICYVQNPSKRIYEVNLNKDVFNIKVLFDNSGKTLGRILL</sequence>
<gene>
    <name evidence="2" type="ORF">BTO16_00595</name>
</gene>
<evidence type="ECO:0000313" key="3">
    <source>
        <dbReference type="Proteomes" id="UP000239068"/>
    </source>
</evidence>
<dbReference type="OrthoDB" id="668972at2"/>
<dbReference type="AlphaFoldDB" id="A0A2S7WUA2"/>